<evidence type="ECO:0000313" key="1">
    <source>
        <dbReference type="EMBL" id="KAJ7775477.1"/>
    </source>
</evidence>
<keyword evidence="2" id="KW-1185">Reference proteome</keyword>
<dbReference type="EMBL" id="JARKIB010000010">
    <property type="protein sequence ID" value="KAJ7775477.1"/>
    <property type="molecule type" value="Genomic_DNA"/>
</dbReference>
<name>A0AAD7NUE2_9AGAR</name>
<dbReference type="SUPFAM" id="SSF48452">
    <property type="entry name" value="TPR-like"/>
    <property type="match status" value="2"/>
</dbReference>
<proteinExistence type="predicted"/>
<dbReference type="Gene3D" id="1.25.40.10">
    <property type="entry name" value="Tetratricopeptide repeat domain"/>
    <property type="match status" value="2"/>
</dbReference>
<accession>A0AAD7NUE2</accession>
<organism evidence="1 2">
    <name type="scientific">Mycena metata</name>
    <dbReference type="NCBI Taxonomy" id="1033252"/>
    <lineage>
        <taxon>Eukaryota</taxon>
        <taxon>Fungi</taxon>
        <taxon>Dikarya</taxon>
        <taxon>Basidiomycota</taxon>
        <taxon>Agaricomycotina</taxon>
        <taxon>Agaricomycetes</taxon>
        <taxon>Agaricomycetidae</taxon>
        <taxon>Agaricales</taxon>
        <taxon>Marasmiineae</taxon>
        <taxon>Mycenaceae</taxon>
        <taxon>Mycena</taxon>
    </lineage>
</organism>
<evidence type="ECO:0000313" key="2">
    <source>
        <dbReference type="Proteomes" id="UP001215598"/>
    </source>
</evidence>
<dbReference type="AlphaFoldDB" id="A0AAD7NUE2"/>
<reference evidence="1" key="1">
    <citation type="submission" date="2023-03" db="EMBL/GenBank/DDBJ databases">
        <title>Massive genome expansion in bonnet fungi (Mycena s.s.) driven by repeated elements and novel gene families across ecological guilds.</title>
        <authorList>
            <consortium name="Lawrence Berkeley National Laboratory"/>
            <person name="Harder C.B."/>
            <person name="Miyauchi S."/>
            <person name="Viragh M."/>
            <person name="Kuo A."/>
            <person name="Thoen E."/>
            <person name="Andreopoulos B."/>
            <person name="Lu D."/>
            <person name="Skrede I."/>
            <person name="Drula E."/>
            <person name="Henrissat B."/>
            <person name="Morin E."/>
            <person name="Kohler A."/>
            <person name="Barry K."/>
            <person name="LaButti K."/>
            <person name="Morin E."/>
            <person name="Salamov A."/>
            <person name="Lipzen A."/>
            <person name="Mereny Z."/>
            <person name="Hegedus B."/>
            <person name="Baldrian P."/>
            <person name="Stursova M."/>
            <person name="Weitz H."/>
            <person name="Taylor A."/>
            <person name="Grigoriev I.V."/>
            <person name="Nagy L.G."/>
            <person name="Martin F."/>
            <person name="Kauserud H."/>
        </authorList>
    </citation>
    <scope>NUCLEOTIDE SEQUENCE</scope>
    <source>
        <strain evidence="1">CBHHK182m</strain>
    </source>
</reference>
<comment type="caution">
    <text evidence="1">The sequence shown here is derived from an EMBL/GenBank/DDBJ whole genome shotgun (WGS) entry which is preliminary data.</text>
</comment>
<dbReference type="InterPro" id="IPR011990">
    <property type="entry name" value="TPR-like_helical_dom_sf"/>
</dbReference>
<protein>
    <submittedName>
        <fullName evidence="1">Uncharacterized protein</fullName>
    </submittedName>
</protein>
<sequence>MTNVREMQDQAQLRHQEILKMTERYFNDSDLEARFHCDLGFYYFHRNYDLSTALQYGQIALSLAQSRGNLRRQCDAPNTLGELKTLAGDYAAGQAYVHEVQRPAKTCGDFGREARGLYNEAICLMSLGEYQECLALTTRGREILGLGGLSHGRLSYLLMEVQAGAHQFKSEYFQAHNIQNQILQRTTNDNNQQAFSLMTIAEIEIPMGVSRIEIQKKIEAAQVIFRASGYAMFSIACDTIQADLNLREGDLSCPLFCKCLQLGWGKYSEAVSYCLERLADIDRWEGYHHPTSWTAVFLAHSFKAKQRLEIHKALQFLGDVFLREDDEATAIFLFTLALEGFTQMDVHRSRAECMIRLGDISKHGDLLTALELWETARPLFEHSSQAKHVQNIDERLAGIDENVKEQHRRRLAQIVKLNTPTTKVEEIEEDLSENKLEEEVGLIAA</sequence>
<dbReference type="Proteomes" id="UP001215598">
    <property type="component" value="Unassembled WGS sequence"/>
</dbReference>
<gene>
    <name evidence="1" type="ORF">B0H16DRAFT_1450116</name>
</gene>